<dbReference type="EMBL" id="CP034662">
    <property type="protein sequence ID" value="AZQ92386.1"/>
    <property type="molecule type" value="Genomic_DNA"/>
</dbReference>
<dbReference type="Proteomes" id="UP000280228">
    <property type="component" value="Chromosome"/>
</dbReference>
<name>A0A3S9QCQ8_MORCA</name>
<reference evidence="1 2" key="1">
    <citation type="submission" date="2018-12" db="EMBL/GenBank/DDBJ databases">
        <title>Persistence of Moraxella catarrhalis in Chronic Obstructive Pulmonary Disease and Regulation of the Hag/MID Adhesin.</title>
        <authorList>
            <person name="Murphy T."/>
            <person name="Zhao X."/>
            <person name="Vyas G."/>
            <person name="Aluvathingal J."/>
            <person name="Nadendla S."/>
            <person name="Tallon L."/>
            <person name="Tettelin H."/>
        </authorList>
    </citation>
    <scope>NUCLEOTIDE SEQUENCE [LARGE SCALE GENOMIC DNA]</scope>
    <source>
        <strain evidence="1 2">46P58B1</strain>
    </source>
</reference>
<evidence type="ECO:0000313" key="1">
    <source>
        <dbReference type="EMBL" id="AZQ92386.1"/>
    </source>
</evidence>
<gene>
    <name evidence="1" type="ORF">EJK53_1720</name>
</gene>
<sequence length="166" mass="18913">MIKQTTFKAGDKIYHPLVSRDIRVLTKPAGKSEKLLVAKEDKDNIFIFEESGCEYRELHRYSSIFHATEENCELLSKLYGEEFEKPKSNPTPDTIVKKMLDDGYAYVICSILLPRGVVKDIIRGYGGGVFLGEYDNYYRDEIIPLDAYTGKVIVDYKDGKPVLGDE</sequence>
<accession>A0A3S9QCQ8</accession>
<organism evidence="1 2">
    <name type="scientific">Moraxella catarrhalis</name>
    <name type="common">Branhamella catarrhalis</name>
    <dbReference type="NCBI Taxonomy" id="480"/>
    <lineage>
        <taxon>Bacteria</taxon>
        <taxon>Pseudomonadati</taxon>
        <taxon>Pseudomonadota</taxon>
        <taxon>Gammaproteobacteria</taxon>
        <taxon>Moraxellales</taxon>
        <taxon>Moraxellaceae</taxon>
        <taxon>Moraxella</taxon>
    </lineage>
</organism>
<evidence type="ECO:0000313" key="2">
    <source>
        <dbReference type="Proteomes" id="UP000280228"/>
    </source>
</evidence>
<proteinExistence type="predicted"/>
<protein>
    <submittedName>
        <fullName evidence="1">Uncharacterized protein</fullName>
    </submittedName>
</protein>
<dbReference type="AlphaFoldDB" id="A0A3S9QCQ8"/>